<comment type="caution">
    <text evidence="1">The sequence shown here is derived from an EMBL/GenBank/DDBJ whole genome shotgun (WGS) entry which is preliminary data.</text>
</comment>
<keyword evidence="2" id="KW-1185">Reference proteome</keyword>
<dbReference type="Proteomes" id="UP000692954">
    <property type="component" value="Unassembled WGS sequence"/>
</dbReference>
<evidence type="ECO:0000313" key="1">
    <source>
        <dbReference type="EMBL" id="CAD8049368.1"/>
    </source>
</evidence>
<dbReference type="EMBL" id="CAJJDN010000004">
    <property type="protein sequence ID" value="CAD8049368.1"/>
    <property type="molecule type" value="Genomic_DNA"/>
</dbReference>
<protein>
    <submittedName>
        <fullName evidence="1">Uncharacterized protein</fullName>
    </submittedName>
</protein>
<evidence type="ECO:0000313" key="2">
    <source>
        <dbReference type="Proteomes" id="UP000692954"/>
    </source>
</evidence>
<name>A0A8S1K1Q5_9CILI</name>
<dbReference type="AlphaFoldDB" id="A0A8S1K1Q5"/>
<reference evidence="1" key="1">
    <citation type="submission" date="2021-01" db="EMBL/GenBank/DDBJ databases">
        <authorList>
            <consortium name="Genoscope - CEA"/>
            <person name="William W."/>
        </authorList>
    </citation>
    <scope>NUCLEOTIDE SEQUENCE</scope>
</reference>
<gene>
    <name evidence="1" type="ORF">PSON_ATCC_30995.1.T0040058</name>
</gene>
<organism evidence="1 2">
    <name type="scientific">Paramecium sonneborni</name>
    <dbReference type="NCBI Taxonomy" id="65129"/>
    <lineage>
        <taxon>Eukaryota</taxon>
        <taxon>Sar</taxon>
        <taxon>Alveolata</taxon>
        <taxon>Ciliophora</taxon>
        <taxon>Intramacronucleata</taxon>
        <taxon>Oligohymenophorea</taxon>
        <taxon>Peniculida</taxon>
        <taxon>Parameciidae</taxon>
        <taxon>Paramecium</taxon>
    </lineage>
</organism>
<accession>A0A8S1K1Q5</accession>
<sequence>MFVIQLIGALIVLIIETFNRIEFKQSLIYFYYRYGTSLREPINDQIQIENQHTLIYQIKAHFQQMRQLDNECTYLKYLEDESILFQYHIDCAIDAHLNNNIIYIIDYNNCTSTLLKKFQVYIKSMPMKFSMQSIMDSINWFQQNLYFNPYIQESITNHNL</sequence>
<proteinExistence type="predicted"/>